<evidence type="ECO:0000313" key="4">
    <source>
        <dbReference type="Proteomes" id="UP000244937"/>
    </source>
</evidence>
<proteinExistence type="predicted"/>
<evidence type="ECO:0000256" key="1">
    <source>
        <dbReference type="SAM" id="SignalP"/>
    </source>
</evidence>
<accession>A0A2S1SJY4</accession>
<evidence type="ECO:0000259" key="2">
    <source>
        <dbReference type="Pfam" id="PF13648"/>
    </source>
</evidence>
<dbReference type="EMBL" id="CP029187">
    <property type="protein sequence ID" value="AWI26718.1"/>
    <property type="molecule type" value="Genomic_DNA"/>
</dbReference>
<keyword evidence="4" id="KW-1185">Reference proteome</keyword>
<feature type="chain" id="PRO_5015434764" description="Lipocalin-like domain-containing protein" evidence="1">
    <location>
        <begin position="22"/>
        <end position="147"/>
    </location>
</feature>
<dbReference type="KEGG" id="fpal:HYN49_12870"/>
<reference evidence="3 4" key="1">
    <citation type="submission" date="2018-05" db="EMBL/GenBank/DDBJ databases">
        <title>Genome sequencing of Flavobacterium sp. HYN0049.</title>
        <authorList>
            <person name="Yi H."/>
            <person name="Baek C."/>
        </authorList>
    </citation>
    <scope>NUCLEOTIDE SEQUENCE [LARGE SCALE GENOMIC DNA]</scope>
    <source>
        <strain evidence="3 4">HYN0049</strain>
    </source>
</reference>
<feature type="signal peptide" evidence="1">
    <location>
        <begin position="1"/>
        <end position="21"/>
    </location>
</feature>
<sequence>MKKFKFLAMAIIASVAFSCSSDSDSGPAPTIVGKWNLSKTVSTVAGATDTQPYTDNEVGCDKDYVEFVTGGTLKNIVFFKNAQSICTEDAGEQGTWTQANNALNITGGEFEGTYQVAKLSNSELRITASSTVGGAPVTVTYYFNKAS</sequence>
<dbReference type="PROSITE" id="PS51257">
    <property type="entry name" value="PROKAR_LIPOPROTEIN"/>
    <property type="match status" value="1"/>
</dbReference>
<dbReference type="OrthoDB" id="1419899at2"/>
<dbReference type="AlphaFoldDB" id="A0A2S1SJY4"/>
<protein>
    <recommendedName>
        <fullName evidence="2">Lipocalin-like domain-containing protein</fullName>
    </recommendedName>
</protein>
<dbReference type="Pfam" id="PF13648">
    <property type="entry name" value="Lipocalin_4"/>
    <property type="match status" value="1"/>
</dbReference>
<dbReference type="InterPro" id="IPR024311">
    <property type="entry name" value="Lipocalin-like"/>
</dbReference>
<feature type="domain" description="Lipocalin-like" evidence="2">
    <location>
        <begin position="31"/>
        <end position="126"/>
    </location>
</feature>
<name>A0A2S1SJY4_9FLAO</name>
<dbReference type="Proteomes" id="UP000244937">
    <property type="component" value="Chromosome"/>
</dbReference>
<evidence type="ECO:0000313" key="3">
    <source>
        <dbReference type="EMBL" id="AWI26718.1"/>
    </source>
</evidence>
<gene>
    <name evidence="3" type="ORF">HYN49_12870</name>
</gene>
<keyword evidence="1" id="KW-0732">Signal</keyword>
<organism evidence="3 4">
    <name type="scientific">Flavobacterium pallidum</name>
    <dbReference type="NCBI Taxonomy" id="2172098"/>
    <lineage>
        <taxon>Bacteria</taxon>
        <taxon>Pseudomonadati</taxon>
        <taxon>Bacteroidota</taxon>
        <taxon>Flavobacteriia</taxon>
        <taxon>Flavobacteriales</taxon>
        <taxon>Flavobacteriaceae</taxon>
        <taxon>Flavobacterium</taxon>
    </lineage>
</organism>